<feature type="compositionally biased region" description="Polar residues" evidence="6">
    <location>
        <begin position="174"/>
        <end position="186"/>
    </location>
</feature>
<dbReference type="FunFam" id="1.10.220.150:FF:000014">
    <property type="entry name" value="ADP-ribosylation factor GTPase-activating protein"/>
    <property type="match status" value="1"/>
</dbReference>
<evidence type="ECO:0000259" key="7">
    <source>
        <dbReference type="PROSITE" id="PS50115"/>
    </source>
</evidence>
<feature type="compositionally biased region" description="Basic and acidic residues" evidence="6">
    <location>
        <begin position="97"/>
        <end position="112"/>
    </location>
</feature>
<keyword evidence="2" id="KW-0479">Metal-binding</keyword>
<dbReference type="GO" id="GO:0008270">
    <property type="term" value="F:zinc ion binding"/>
    <property type="evidence" value="ECO:0007669"/>
    <property type="project" value="UniProtKB-KW"/>
</dbReference>
<feature type="compositionally biased region" description="Polar residues" evidence="6">
    <location>
        <begin position="466"/>
        <end position="478"/>
    </location>
</feature>
<dbReference type="SUPFAM" id="SSF57863">
    <property type="entry name" value="ArfGap/RecO-like zinc finger"/>
    <property type="match status" value="1"/>
</dbReference>
<feature type="compositionally biased region" description="Polar residues" evidence="6">
    <location>
        <begin position="605"/>
        <end position="615"/>
    </location>
</feature>
<keyword evidence="9" id="KW-1185">Reference proteome</keyword>
<dbReference type="GO" id="GO:0016192">
    <property type="term" value="P:vesicle-mediated transport"/>
    <property type="evidence" value="ECO:0007669"/>
    <property type="project" value="InterPro"/>
</dbReference>
<reference evidence="8 9" key="1">
    <citation type="submission" date="2020-02" db="EMBL/GenBank/DDBJ databases">
        <authorList>
            <person name="Ma Q."/>
            <person name="Huang Y."/>
            <person name="Song X."/>
            <person name="Pei D."/>
        </authorList>
    </citation>
    <scope>NUCLEOTIDE SEQUENCE [LARGE SCALE GENOMIC DNA]</scope>
    <source>
        <strain evidence="8">Sxm20200214</strain>
        <tissue evidence="8">Leaf</tissue>
    </source>
</reference>
<evidence type="ECO:0000256" key="3">
    <source>
        <dbReference type="ARBA" id="ARBA00022771"/>
    </source>
</evidence>
<evidence type="ECO:0000256" key="5">
    <source>
        <dbReference type="PROSITE-ProRule" id="PRU00288"/>
    </source>
</evidence>
<evidence type="ECO:0000256" key="2">
    <source>
        <dbReference type="ARBA" id="ARBA00022723"/>
    </source>
</evidence>
<dbReference type="InterPro" id="IPR037278">
    <property type="entry name" value="ARFGAP/RecO"/>
</dbReference>
<protein>
    <recommendedName>
        <fullName evidence="7">Arf-GAP domain-containing protein</fullName>
    </recommendedName>
</protein>
<feature type="region of interest" description="Disordered" evidence="6">
    <location>
        <begin position="154"/>
        <end position="186"/>
    </location>
</feature>
<dbReference type="InterPro" id="IPR038508">
    <property type="entry name" value="ArfGAP_dom_sf"/>
</dbReference>
<dbReference type="PANTHER" id="PTHR47021">
    <property type="entry name" value="ADP-RIBOSYLATION FACTOR GTPASE-ACTIVATING PROTEIN AGD6-RELATED"/>
    <property type="match status" value="1"/>
</dbReference>
<dbReference type="PRINTS" id="PR00405">
    <property type="entry name" value="REVINTRACTNG"/>
</dbReference>
<dbReference type="Gene3D" id="1.10.220.150">
    <property type="entry name" value="Arf GTPase activating protein"/>
    <property type="match status" value="2"/>
</dbReference>
<dbReference type="Proteomes" id="UP000886595">
    <property type="component" value="Unassembled WGS sequence"/>
</dbReference>
<keyword evidence="1" id="KW-0343">GTPase activation</keyword>
<dbReference type="Pfam" id="PF01412">
    <property type="entry name" value="ArfGap"/>
    <property type="match status" value="1"/>
</dbReference>
<keyword evidence="4" id="KW-0862">Zinc</keyword>
<evidence type="ECO:0000256" key="4">
    <source>
        <dbReference type="ARBA" id="ARBA00022833"/>
    </source>
</evidence>
<dbReference type="GO" id="GO:0005096">
    <property type="term" value="F:GTPase activator activity"/>
    <property type="evidence" value="ECO:0007669"/>
    <property type="project" value="UniProtKB-KW"/>
</dbReference>
<feature type="domain" description="Arf-GAP" evidence="7">
    <location>
        <begin position="236"/>
        <end position="352"/>
    </location>
</feature>
<feature type="compositionally biased region" description="Basic and acidic residues" evidence="6">
    <location>
        <begin position="389"/>
        <end position="404"/>
    </location>
</feature>
<evidence type="ECO:0000313" key="9">
    <source>
        <dbReference type="Proteomes" id="UP000886595"/>
    </source>
</evidence>
<dbReference type="SMART" id="SM00105">
    <property type="entry name" value="ArfGap"/>
    <property type="match status" value="1"/>
</dbReference>
<sequence length="680" mass="72193">MDSWSEIQIKKMEAGGNERLNSFLSQYGIAKETDIISKYNSNAASVYRDRIQALAEGKAWSDPPVVKEGVHKKPPLAAQGGGGGGGGGGWDSWGNEDSYRSDMRRNQSENDFRGGGGGGGARAKSKSSEDVYTRSQLEASAAGKESFFARRMAENDSKPEGLPPSQGGKYVGFGSSSGPAPRNNQQDDVFSVVSQGFGRLSMVAASAASVVQTGTKEFTSKICSGCSELRRIMAAARQLRALQSHPENKVCVDCAQKNPQWASVSYGIFMCLECSGKHRGLGVHISFVRSVTMDSWSEIQIKKMEAGGNERLNSFLSQYGIAKETDIISKYNSNAASVYRDRIQALAEGKAWSDPPVVKEGVHKKPPLAAQGGGGGGGGGGWDSWGNEDSYRSDMRRNQSENDFRGGGGGGGARAKSKSSEDVYTRSQLEASAAGKESFFARRMAENDSKPEGLPPSQGGKYVGFGSSSGPAPRNNQQDDVFSVVSQGFGRLSMVAASAASVVQTGTKEFTSKVKEGGYDHKVTETVNVVATKTTEIGHRTWGIMKGVMAIATQKVGEYTKEGTTNWNQHNESEGNGYSQTYGSGNKPANPSSGGGGSQSSSTGHYNNSQKSNSWDDWGENETPKKNEAVAPKGSSASNDDGGWTGWDDGFDGHYQSADDKKSVGHNGKPDTAWTGGGFL</sequence>
<feature type="region of interest" description="Disordered" evidence="6">
    <location>
        <begin position="446"/>
        <end position="478"/>
    </location>
</feature>
<evidence type="ECO:0000256" key="1">
    <source>
        <dbReference type="ARBA" id="ARBA00022468"/>
    </source>
</evidence>
<dbReference type="OrthoDB" id="983479at2759"/>
<feature type="region of interest" description="Disordered" evidence="6">
    <location>
        <begin position="64"/>
        <end position="138"/>
    </location>
</feature>
<dbReference type="PROSITE" id="PS50115">
    <property type="entry name" value="ARFGAP"/>
    <property type="match status" value="1"/>
</dbReference>
<dbReference type="AlphaFoldDB" id="A0A8X7RKF4"/>
<feature type="compositionally biased region" description="Low complexity" evidence="6">
    <location>
        <begin position="583"/>
        <end position="592"/>
    </location>
</feature>
<dbReference type="PANTHER" id="PTHR47021:SF4">
    <property type="entry name" value="ADP-RIBOSYLATION FACTOR GTPASE-ACTIVATING PROTEIN AGD6-RELATED"/>
    <property type="match status" value="1"/>
</dbReference>
<feature type="compositionally biased region" description="Polar residues" evidence="6">
    <location>
        <begin position="564"/>
        <end position="582"/>
    </location>
</feature>
<name>A0A8X7RKF4_BRACI</name>
<dbReference type="EMBL" id="JAAMPC010000010">
    <property type="protein sequence ID" value="KAG2287004.1"/>
    <property type="molecule type" value="Genomic_DNA"/>
</dbReference>
<evidence type="ECO:0000313" key="8">
    <source>
        <dbReference type="EMBL" id="KAG2287004.1"/>
    </source>
</evidence>
<evidence type="ECO:0000256" key="6">
    <source>
        <dbReference type="SAM" id="MobiDB-lite"/>
    </source>
</evidence>
<feature type="compositionally biased region" description="Gly residues" evidence="6">
    <location>
        <begin position="371"/>
        <end position="383"/>
    </location>
</feature>
<proteinExistence type="predicted"/>
<comment type="caution">
    <text evidence="8">The sequence shown here is derived from an EMBL/GenBank/DDBJ whole genome shotgun (WGS) entry which is preliminary data.</text>
</comment>
<gene>
    <name evidence="8" type="ORF">Bca52824_046608</name>
</gene>
<accession>A0A8X7RKF4</accession>
<dbReference type="InterPro" id="IPR044519">
    <property type="entry name" value="ARF_GAP_AGD6/7"/>
</dbReference>
<feature type="compositionally biased region" description="Gly residues" evidence="6">
    <location>
        <begin position="79"/>
        <end position="91"/>
    </location>
</feature>
<dbReference type="InterPro" id="IPR001164">
    <property type="entry name" value="ArfGAP_dom"/>
</dbReference>
<dbReference type="CDD" id="cd08830">
    <property type="entry name" value="ArfGap_ArfGap1"/>
    <property type="match status" value="1"/>
</dbReference>
<feature type="region of interest" description="Disordered" evidence="6">
    <location>
        <begin position="356"/>
        <end position="430"/>
    </location>
</feature>
<organism evidence="8 9">
    <name type="scientific">Brassica carinata</name>
    <name type="common">Ethiopian mustard</name>
    <name type="synonym">Abyssinian cabbage</name>
    <dbReference type="NCBI Taxonomy" id="52824"/>
    <lineage>
        <taxon>Eukaryota</taxon>
        <taxon>Viridiplantae</taxon>
        <taxon>Streptophyta</taxon>
        <taxon>Embryophyta</taxon>
        <taxon>Tracheophyta</taxon>
        <taxon>Spermatophyta</taxon>
        <taxon>Magnoliopsida</taxon>
        <taxon>eudicotyledons</taxon>
        <taxon>Gunneridae</taxon>
        <taxon>Pentapetalae</taxon>
        <taxon>rosids</taxon>
        <taxon>malvids</taxon>
        <taxon>Brassicales</taxon>
        <taxon>Brassicaceae</taxon>
        <taxon>Brassiceae</taxon>
        <taxon>Brassica</taxon>
    </lineage>
</organism>
<feature type="region of interest" description="Disordered" evidence="6">
    <location>
        <begin position="564"/>
        <end position="680"/>
    </location>
</feature>
<keyword evidence="3 5" id="KW-0863">Zinc-finger</keyword>